<name>A0A1N6HBA9_9BACT</name>
<protein>
    <submittedName>
        <fullName evidence="2">Uncharacterized protein</fullName>
    </submittedName>
</protein>
<proteinExistence type="predicted"/>
<keyword evidence="3" id="KW-1185">Reference proteome</keyword>
<dbReference type="EMBL" id="FSRA01000001">
    <property type="protein sequence ID" value="SIO17050.1"/>
    <property type="molecule type" value="Genomic_DNA"/>
</dbReference>
<dbReference type="InterPro" id="IPR045538">
    <property type="entry name" value="CIS_TMP"/>
</dbReference>
<dbReference type="Pfam" id="PF19268">
    <property type="entry name" value="CIS_TMP"/>
    <property type="match status" value="1"/>
</dbReference>
<dbReference type="Proteomes" id="UP000185003">
    <property type="component" value="Unassembled WGS sequence"/>
</dbReference>
<dbReference type="AlphaFoldDB" id="A0A1N6HBA9"/>
<dbReference type="RefSeq" id="WP_074240250.1">
    <property type="nucleotide sequence ID" value="NZ_FSRA01000001.1"/>
</dbReference>
<evidence type="ECO:0000313" key="3">
    <source>
        <dbReference type="Proteomes" id="UP000185003"/>
    </source>
</evidence>
<evidence type="ECO:0000256" key="1">
    <source>
        <dbReference type="SAM" id="MobiDB-lite"/>
    </source>
</evidence>
<evidence type="ECO:0000313" key="2">
    <source>
        <dbReference type="EMBL" id="SIO17050.1"/>
    </source>
</evidence>
<sequence length="502" mass="56973">MQSHIIHTMKVSLRVPDMENAFPMQQRVKECLGKEWDDQLTAILDKYGTGDQFLQIPRLEVQLEPIPAHQWENHFKERFMEALDKALSRYNQDAKSQTFEEEDRPWGPCSASEQYQDVWLFFMQHGMLPWWAQPGSAEELEQQVIAAVKTQPQFCKEQWTRAWLKGHLSVQRWVQQCSPSLQHAVLEALAGSTVAGMITSLEAKMLLAGSSKVNLRQLQCLYWDVVFQLLLTEEGTAIKSADIVMLMKAHWGKWVSAEMDAAIIERIHGTINDPTEQKDISRSESIDKEGAAPAEGPSPGVVFKTPGSSLPAASKPAASKNIPPKSSSPDLGIGEHLLINDAGLVLLHPFLLHLFKHFEWLQENDTRIDPQYVHRAAHLLAFMVSGEEQTPEYKLVFPKLLCGLPLDTPLEKDVYLTTAEKEQAKELLEVVIKYWDALGSTSADGLRSTFLQREGKLIFQEDQWLLIVTPQTVDILLNRLPWGLGFVKLPWMEQLLKVQWNP</sequence>
<organism evidence="2 3">
    <name type="scientific">Chitinophaga niabensis</name>
    <dbReference type="NCBI Taxonomy" id="536979"/>
    <lineage>
        <taxon>Bacteria</taxon>
        <taxon>Pseudomonadati</taxon>
        <taxon>Bacteroidota</taxon>
        <taxon>Chitinophagia</taxon>
        <taxon>Chitinophagales</taxon>
        <taxon>Chitinophagaceae</taxon>
        <taxon>Chitinophaga</taxon>
    </lineage>
</organism>
<dbReference type="STRING" id="536979.SAMN04488055_3282"/>
<reference evidence="2 3" key="1">
    <citation type="submission" date="2016-11" db="EMBL/GenBank/DDBJ databases">
        <authorList>
            <person name="Jaros S."/>
            <person name="Januszkiewicz K."/>
            <person name="Wedrychowicz H."/>
        </authorList>
    </citation>
    <scope>NUCLEOTIDE SEQUENCE [LARGE SCALE GENOMIC DNA]</scope>
    <source>
        <strain evidence="2 3">DSM 24787</strain>
    </source>
</reference>
<feature type="compositionally biased region" description="Low complexity" evidence="1">
    <location>
        <begin position="306"/>
        <end position="327"/>
    </location>
</feature>
<feature type="compositionally biased region" description="Basic and acidic residues" evidence="1">
    <location>
        <begin position="275"/>
        <end position="290"/>
    </location>
</feature>
<dbReference type="OrthoDB" id="1488184at2"/>
<feature type="region of interest" description="Disordered" evidence="1">
    <location>
        <begin position="274"/>
        <end position="327"/>
    </location>
</feature>
<gene>
    <name evidence="2" type="ORF">SAMN04488055_3282</name>
</gene>
<accession>A0A1N6HBA9</accession>